<dbReference type="AlphaFoldDB" id="A0A7G7GAN0"/>
<name>A0A7G7GAN0_9BACT</name>
<reference evidence="1 2" key="1">
    <citation type="journal article" date="2018" name="Int. J. Syst. Evol. Microbiol.">
        <title>Adhaeribacter swui sp. nov., isolated from wet mud.</title>
        <authorList>
            <person name="Kim D.U."/>
            <person name="Kim K.W."/>
            <person name="Kang M.S."/>
            <person name="Kim J.Y."/>
            <person name="Jang J.H."/>
            <person name="Kim M.K."/>
        </authorList>
    </citation>
    <scope>NUCLEOTIDE SEQUENCE [LARGE SCALE GENOMIC DNA]</scope>
    <source>
        <strain evidence="1 2">KCTC 52873</strain>
    </source>
</reference>
<accession>A0A7G7GAN0</accession>
<keyword evidence="2" id="KW-1185">Reference proteome</keyword>
<evidence type="ECO:0000313" key="2">
    <source>
        <dbReference type="Proteomes" id="UP000515237"/>
    </source>
</evidence>
<proteinExistence type="predicted"/>
<dbReference type="Proteomes" id="UP000515237">
    <property type="component" value="Chromosome"/>
</dbReference>
<dbReference type="RefSeq" id="WP_185270695.1">
    <property type="nucleotide sequence ID" value="NZ_CP055156.1"/>
</dbReference>
<dbReference type="KEGG" id="aswu:HUW51_16345"/>
<sequence length="145" mass="16641">MPNVSAKRQPSAYGLARRLAETLGVIKKIVTDLKKYLKPFQEFYLAVKEGVDNKIPGELNEKSVLEFVVKGAFMKCLEFNLFTCQVESSESSYFQMATLRGICEDLIILAYLNTLSEAERNDYLSFQLNFEIQKSLIVQHEFLKK</sequence>
<dbReference type="EMBL" id="CP055156">
    <property type="protein sequence ID" value="QNF34214.1"/>
    <property type="molecule type" value="Genomic_DNA"/>
</dbReference>
<evidence type="ECO:0000313" key="1">
    <source>
        <dbReference type="EMBL" id="QNF34214.1"/>
    </source>
</evidence>
<protein>
    <submittedName>
        <fullName evidence="1">Uncharacterized protein</fullName>
    </submittedName>
</protein>
<organism evidence="1 2">
    <name type="scientific">Adhaeribacter swui</name>
    <dbReference type="NCBI Taxonomy" id="2086471"/>
    <lineage>
        <taxon>Bacteria</taxon>
        <taxon>Pseudomonadati</taxon>
        <taxon>Bacteroidota</taxon>
        <taxon>Cytophagia</taxon>
        <taxon>Cytophagales</taxon>
        <taxon>Hymenobacteraceae</taxon>
        <taxon>Adhaeribacter</taxon>
    </lineage>
</organism>
<gene>
    <name evidence="1" type="ORF">HUW51_16345</name>
</gene>